<reference evidence="1 2" key="1">
    <citation type="submission" date="2016-03" db="EMBL/GenBank/DDBJ databases">
        <authorList>
            <person name="Sant'Anna F.H."/>
            <person name="Ambrosini A."/>
            <person name="Souza R."/>
            <person name="Bach E."/>
            <person name="Fernandes G."/>
            <person name="Balsanelli E."/>
            <person name="Baura V.A."/>
            <person name="Souza E.M."/>
            <person name="Passaglia L."/>
        </authorList>
    </citation>
    <scope>NUCLEOTIDE SEQUENCE [LARGE SCALE GENOMIC DNA]</scope>
    <source>
        <strain evidence="1 2">P26E</strain>
    </source>
</reference>
<evidence type="ECO:0008006" key="3">
    <source>
        <dbReference type="Google" id="ProtNLM"/>
    </source>
</evidence>
<sequence length="172" mass="19840">MHVGIDRKEFNSLTDERLGWVCMEPTFKLIRGKSPEVKAAAIKQLGKGQTALCMFRIMYDHSSKSSAEFYAWSSYLLDQPGTWNGVLEGVRFFADDAMLELLEETRKRLEARNRRLGLGWGDARLNDIETDPELLEIVNGLYERFKRLIPNTHNVIAEYIRAHPDEFVEFIG</sequence>
<proteinExistence type="predicted"/>
<evidence type="ECO:0000313" key="2">
    <source>
        <dbReference type="Proteomes" id="UP000186058"/>
    </source>
</evidence>
<protein>
    <recommendedName>
        <fullName evidence="3">DUF4375 domain-containing protein</fullName>
    </recommendedName>
</protein>
<name>A0ABX3EQR5_9BACL</name>
<dbReference type="EMBL" id="LVWI01000031">
    <property type="protein sequence ID" value="OKP88277.1"/>
    <property type="molecule type" value="Genomic_DNA"/>
</dbReference>
<keyword evidence="2" id="KW-1185">Reference proteome</keyword>
<dbReference type="Proteomes" id="UP000186058">
    <property type="component" value="Unassembled WGS sequence"/>
</dbReference>
<comment type="caution">
    <text evidence="1">The sequence shown here is derived from an EMBL/GenBank/DDBJ whole genome shotgun (WGS) entry which is preliminary data.</text>
</comment>
<organism evidence="1 2">
    <name type="scientific">Paenibacillus helianthi</name>
    <dbReference type="NCBI Taxonomy" id="1349432"/>
    <lineage>
        <taxon>Bacteria</taxon>
        <taxon>Bacillati</taxon>
        <taxon>Bacillota</taxon>
        <taxon>Bacilli</taxon>
        <taxon>Bacillales</taxon>
        <taxon>Paenibacillaceae</taxon>
        <taxon>Paenibacillus</taxon>
    </lineage>
</organism>
<gene>
    <name evidence="1" type="ORF">A3844_07835</name>
</gene>
<evidence type="ECO:0000313" key="1">
    <source>
        <dbReference type="EMBL" id="OKP88277.1"/>
    </source>
</evidence>
<accession>A0ABX3EQR5</accession>
<dbReference type="RefSeq" id="WP_074107112.1">
    <property type="nucleotide sequence ID" value="NZ_LVWI01000031.1"/>
</dbReference>